<evidence type="ECO:0000256" key="3">
    <source>
        <dbReference type="ARBA" id="ARBA00022723"/>
    </source>
</evidence>
<feature type="domain" description="EF-hand" evidence="12">
    <location>
        <begin position="583"/>
        <end position="618"/>
    </location>
</feature>
<dbReference type="GeneID" id="116947735"/>
<dbReference type="GO" id="GO:0005737">
    <property type="term" value="C:cytoplasm"/>
    <property type="evidence" value="ECO:0007669"/>
    <property type="project" value="TreeGrafter"/>
</dbReference>
<evidence type="ECO:0000256" key="1">
    <source>
        <dbReference type="ARBA" id="ARBA00007623"/>
    </source>
</evidence>
<feature type="region of interest" description="Disordered" evidence="10">
    <location>
        <begin position="517"/>
        <end position="540"/>
    </location>
</feature>
<dbReference type="PANTHER" id="PTHR10183:SF433">
    <property type="entry name" value="CALPAIN-A-RELATED"/>
    <property type="match status" value="1"/>
</dbReference>
<evidence type="ECO:0000259" key="12">
    <source>
        <dbReference type="PROSITE" id="PS50222"/>
    </source>
</evidence>
<dbReference type="InterPro" id="IPR018247">
    <property type="entry name" value="EF_Hand_1_Ca_BS"/>
</dbReference>
<keyword evidence="5 9" id="KW-0378">Hydrolase</keyword>
<evidence type="ECO:0000256" key="2">
    <source>
        <dbReference type="ARBA" id="ARBA00022670"/>
    </source>
</evidence>
<dbReference type="PROSITE" id="PS50222">
    <property type="entry name" value="EF_HAND_2"/>
    <property type="match status" value="1"/>
</dbReference>
<dbReference type="PANTHER" id="PTHR10183">
    <property type="entry name" value="CALPAIN"/>
    <property type="match status" value="1"/>
</dbReference>
<reference evidence="14" key="1">
    <citation type="submission" date="2025-08" db="UniProtKB">
        <authorList>
            <consortium name="RefSeq"/>
        </authorList>
    </citation>
    <scope>IDENTIFICATION</scope>
    <source>
        <tissue evidence="14">Sperm</tissue>
    </source>
</reference>
<evidence type="ECO:0000259" key="11">
    <source>
        <dbReference type="PROSITE" id="PS50203"/>
    </source>
</evidence>
<feature type="active site" evidence="8 9">
    <location>
        <position position="111"/>
    </location>
</feature>
<dbReference type="SUPFAM" id="SSF47473">
    <property type="entry name" value="EF-hand"/>
    <property type="match status" value="1"/>
</dbReference>
<dbReference type="RefSeq" id="XP_032819678.1">
    <property type="nucleotide sequence ID" value="XM_032963787.1"/>
</dbReference>
<dbReference type="InterPro" id="IPR022682">
    <property type="entry name" value="Calpain_domain_III"/>
</dbReference>
<organism evidence="13 14">
    <name type="scientific">Petromyzon marinus</name>
    <name type="common">Sea lamprey</name>
    <dbReference type="NCBI Taxonomy" id="7757"/>
    <lineage>
        <taxon>Eukaryota</taxon>
        <taxon>Metazoa</taxon>
        <taxon>Chordata</taxon>
        <taxon>Craniata</taxon>
        <taxon>Vertebrata</taxon>
        <taxon>Cyclostomata</taxon>
        <taxon>Hyperoartia</taxon>
        <taxon>Petromyzontiformes</taxon>
        <taxon>Petromyzontidae</taxon>
        <taxon>Petromyzon</taxon>
    </lineage>
</organism>
<dbReference type="GO" id="GO:0005509">
    <property type="term" value="F:calcium ion binding"/>
    <property type="evidence" value="ECO:0007669"/>
    <property type="project" value="InterPro"/>
</dbReference>
<name>A0AAJ7TN90_PETMA</name>
<dbReference type="KEGG" id="pmrn:116947735"/>
<evidence type="ECO:0000313" key="14">
    <source>
        <dbReference type="RefSeq" id="XP_032819678.1"/>
    </source>
</evidence>
<keyword evidence="7" id="KW-0106">Calcium</keyword>
<keyword evidence="2 9" id="KW-0645">Protease</keyword>
<dbReference type="InterPro" id="IPR022683">
    <property type="entry name" value="Calpain_III"/>
</dbReference>
<dbReference type="InterPro" id="IPR022684">
    <property type="entry name" value="Calpain_cysteine_protease"/>
</dbReference>
<dbReference type="SMART" id="SM00230">
    <property type="entry name" value="CysPc"/>
    <property type="match status" value="1"/>
</dbReference>
<dbReference type="InterPro" id="IPR002048">
    <property type="entry name" value="EF_hand_dom"/>
</dbReference>
<dbReference type="FunFam" id="2.60.120.380:FF:000002">
    <property type="entry name" value="calpain-3 isoform X1"/>
    <property type="match status" value="1"/>
</dbReference>
<dbReference type="CDD" id="cd00044">
    <property type="entry name" value="CysPc"/>
    <property type="match status" value="1"/>
</dbReference>
<evidence type="ECO:0000256" key="9">
    <source>
        <dbReference type="PROSITE-ProRule" id="PRU00239"/>
    </source>
</evidence>
<feature type="active site" evidence="8 9">
    <location>
        <position position="292"/>
    </location>
</feature>
<dbReference type="CDD" id="cd00214">
    <property type="entry name" value="Calpain_III"/>
    <property type="match status" value="1"/>
</dbReference>
<evidence type="ECO:0000256" key="7">
    <source>
        <dbReference type="ARBA" id="ARBA00022837"/>
    </source>
</evidence>
<dbReference type="InterPro" id="IPR011992">
    <property type="entry name" value="EF-hand-dom_pair"/>
</dbReference>
<dbReference type="InterPro" id="IPR036213">
    <property type="entry name" value="Calpain_III_sf"/>
</dbReference>
<dbReference type="AlphaFoldDB" id="A0AAJ7TN90"/>
<keyword evidence="3" id="KW-0479">Metal-binding</keyword>
<dbReference type="PROSITE" id="PS00018">
    <property type="entry name" value="EF_HAND_1"/>
    <property type="match status" value="2"/>
</dbReference>
<dbReference type="SUPFAM" id="SSF49758">
    <property type="entry name" value="Calpain large subunit, middle domain (domain III)"/>
    <property type="match status" value="1"/>
</dbReference>
<dbReference type="Pfam" id="PF01067">
    <property type="entry name" value="Calpain_III"/>
    <property type="match status" value="1"/>
</dbReference>
<dbReference type="Gene3D" id="1.10.238.10">
    <property type="entry name" value="EF-hand"/>
    <property type="match status" value="1"/>
</dbReference>
<dbReference type="Gene3D" id="3.90.70.10">
    <property type="entry name" value="Cysteine proteinases"/>
    <property type="match status" value="1"/>
</dbReference>
<protein>
    <submittedName>
        <fullName evidence="14">Calpain-9-like isoform X1</fullName>
    </submittedName>
</protein>
<evidence type="ECO:0000256" key="8">
    <source>
        <dbReference type="PIRSR" id="PIRSR622684-1"/>
    </source>
</evidence>
<sequence length="712" mass="81068">MLSINTHGNAFVKNAISRDKTLGTPQNPVKFQGQDYMTLKQEALEKGALFEDELFPPLRESVGYKELGGKSKKVKVRKLVWKRVKEFVNDPQFIVDGATRTDIEQGELGDCWLLAAIASLTLSPKLLERVVPEGQSFGDDYAGIFHFKFWQHGEWTDVVVDDRLPTYKDRLVFLHSADGHEFWSALLEKAYAKLHGSYEALKGGSTSEAMEDFTGGVVEMYDTKEVPENFPQLMQKALERGSMLGCSIDVTSSAESEARTTTGLVKGHAYSITGFDEVEVRGHKIQLVRVRNPWGQVEWNGAWSDGGREWQQVSAAERKRLQHQQKDDGEFWMSYRDFIANFHKVEMCNLTPDALDDDTPGNWTVSMHEGRWLNGCTAGGCRNFPETFWTNPQFRLKLEEEDDDPDEKGQKGCSFIVSVLQKNRRHQRKLGAQIYTIGFAIYQVPAKLQQQGGHLPKDFFLYNASKARSKQFINLREVSQRFRLPPGNYVIVPSTFEPKQEAEFVVRLYAEKKNGSNEMDNSISADIQPEPVVPKQPETEEDKQIKNAFKVLAGDDMEISAIELQRILNKIVMKHPSLKTKGFSIDTCRGIVALLDKDGSGKLGYEEFKYLWFKIKKWVDIYKEFDTDRSGTMASYEMRSAIEAAGFKLTTMLHELVTMRYADENLEINFDGYVACLTRLESMFRIFAAFDKKGTGMINLGLNEWLQLTLYS</sequence>
<dbReference type="Proteomes" id="UP001318040">
    <property type="component" value="Chromosome 31"/>
</dbReference>
<dbReference type="GO" id="GO:0004198">
    <property type="term" value="F:calcium-dependent cysteine-type endopeptidase activity"/>
    <property type="evidence" value="ECO:0007669"/>
    <property type="project" value="InterPro"/>
</dbReference>
<dbReference type="PROSITE" id="PS00139">
    <property type="entry name" value="THIOL_PROTEASE_CYS"/>
    <property type="match status" value="1"/>
</dbReference>
<feature type="domain" description="Calpain catalytic" evidence="11">
    <location>
        <begin position="49"/>
        <end position="351"/>
    </location>
</feature>
<proteinExistence type="inferred from homology"/>
<evidence type="ECO:0000313" key="13">
    <source>
        <dbReference type="Proteomes" id="UP001318040"/>
    </source>
</evidence>
<keyword evidence="6 9" id="KW-0788">Thiol protease</keyword>
<dbReference type="InterPro" id="IPR000169">
    <property type="entry name" value="Pept_cys_AS"/>
</dbReference>
<keyword evidence="4" id="KW-0677">Repeat</keyword>
<dbReference type="Gene3D" id="2.60.120.380">
    <property type="match status" value="1"/>
</dbReference>
<dbReference type="FunFam" id="1.10.238.10:FF:000065">
    <property type="entry name" value="calpain-3 isoform X1"/>
    <property type="match status" value="1"/>
</dbReference>
<dbReference type="InterPro" id="IPR001300">
    <property type="entry name" value="Peptidase_C2_calpain_cat"/>
</dbReference>
<dbReference type="InterPro" id="IPR033883">
    <property type="entry name" value="C2_III"/>
</dbReference>
<evidence type="ECO:0000256" key="6">
    <source>
        <dbReference type="ARBA" id="ARBA00022807"/>
    </source>
</evidence>
<dbReference type="GO" id="GO:0006508">
    <property type="term" value="P:proteolysis"/>
    <property type="evidence" value="ECO:0007669"/>
    <property type="project" value="UniProtKB-KW"/>
</dbReference>
<dbReference type="PROSITE" id="PS50203">
    <property type="entry name" value="CALPAIN_CAT"/>
    <property type="match status" value="1"/>
</dbReference>
<keyword evidence="13" id="KW-1185">Reference proteome</keyword>
<evidence type="ECO:0000256" key="4">
    <source>
        <dbReference type="ARBA" id="ARBA00022737"/>
    </source>
</evidence>
<dbReference type="PRINTS" id="PR00704">
    <property type="entry name" value="CALPAIN"/>
</dbReference>
<gene>
    <name evidence="14" type="primary">LOC116947735</name>
</gene>
<dbReference type="InterPro" id="IPR038765">
    <property type="entry name" value="Papain-like_cys_pep_sf"/>
</dbReference>
<evidence type="ECO:0000256" key="5">
    <source>
        <dbReference type="ARBA" id="ARBA00022801"/>
    </source>
</evidence>
<dbReference type="FunFam" id="3.90.70.10:FF:000001">
    <property type="entry name" value="Calpain-1 catalytic subunit"/>
    <property type="match status" value="1"/>
</dbReference>
<feature type="active site" evidence="8 9">
    <location>
        <position position="268"/>
    </location>
</feature>
<accession>A0AAJ7TN90</accession>
<comment type="similarity">
    <text evidence="1">Belongs to the peptidase C2 family.</text>
</comment>
<dbReference type="SMART" id="SM00720">
    <property type="entry name" value="calpain_III"/>
    <property type="match status" value="1"/>
</dbReference>
<evidence type="ECO:0000256" key="10">
    <source>
        <dbReference type="SAM" id="MobiDB-lite"/>
    </source>
</evidence>
<dbReference type="Pfam" id="PF00648">
    <property type="entry name" value="Peptidase_C2"/>
    <property type="match status" value="1"/>
</dbReference>
<dbReference type="SUPFAM" id="SSF54001">
    <property type="entry name" value="Cysteine proteinases"/>
    <property type="match status" value="1"/>
</dbReference>